<protein>
    <submittedName>
        <fullName evidence="2">CubicO group peptidase, beta-lactamase class C family</fullName>
    </submittedName>
</protein>
<evidence type="ECO:0000313" key="2">
    <source>
        <dbReference type="EMBL" id="SEJ87072.1"/>
    </source>
</evidence>
<dbReference type="AlphaFoldDB" id="A0A1H7CIV0"/>
<dbReference type="PANTHER" id="PTHR43283">
    <property type="entry name" value="BETA-LACTAMASE-RELATED"/>
    <property type="match status" value="1"/>
</dbReference>
<dbReference type="PANTHER" id="PTHR43283:SF7">
    <property type="entry name" value="BETA-LACTAMASE-RELATED DOMAIN-CONTAINING PROTEIN"/>
    <property type="match status" value="1"/>
</dbReference>
<feature type="domain" description="Beta-lactamase-related" evidence="1">
    <location>
        <begin position="40"/>
        <end position="293"/>
    </location>
</feature>
<proteinExistence type="predicted"/>
<dbReference type="OrthoDB" id="9773047at2"/>
<dbReference type="InterPro" id="IPR050789">
    <property type="entry name" value="Diverse_Enzym_Activities"/>
</dbReference>
<dbReference type="RefSeq" id="WP_092265663.1">
    <property type="nucleotide sequence ID" value="NZ_FNZA01000026.1"/>
</dbReference>
<dbReference type="SUPFAM" id="SSF56601">
    <property type="entry name" value="beta-lactamase/transpeptidase-like"/>
    <property type="match status" value="1"/>
</dbReference>
<keyword evidence="3" id="KW-1185">Reference proteome</keyword>
<evidence type="ECO:0000313" key="3">
    <source>
        <dbReference type="Proteomes" id="UP000199223"/>
    </source>
</evidence>
<evidence type="ECO:0000259" key="1">
    <source>
        <dbReference type="Pfam" id="PF00144"/>
    </source>
</evidence>
<dbReference type="Gene3D" id="3.40.710.10">
    <property type="entry name" value="DD-peptidase/beta-lactamase superfamily"/>
    <property type="match status" value="1"/>
</dbReference>
<dbReference type="InterPro" id="IPR001466">
    <property type="entry name" value="Beta-lactam-related"/>
</dbReference>
<dbReference type="InterPro" id="IPR012338">
    <property type="entry name" value="Beta-lactam/transpept-like"/>
</dbReference>
<name>A0A1H7CIV0_9DEIO</name>
<accession>A0A1H7CIV0</accession>
<dbReference type="Proteomes" id="UP000199223">
    <property type="component" value="Unassembled WGS sequence"/>
</dbReference>
<dbReference type="EMBL" id="FNZA01000026">
    <property type="protein sequence ID" value="SEJ87072.1"/>
    <property type="molecule type" value="Genomic_DNA"/>
</dbReference>
<gene>
    <name evidence="2" type="ORF">SAMN04488058_12610</name>
</gene>
<sequence length="492" mass="53942">MPDPAPWPTPEAAGLRSGAVLNFLRRVQVSGLELHGLNLWRQGRPVLEGHWWPYHAGTLHQLNSVSKSFVSAAVGLCIEDGHLKLETRLLELFPEYAAVAAPGVEALTLRHLLTMSSGHAAPVRSRLKFTPGPPWTETYLREPLAHPPGTHFLYDSADTFMLSAAVQRVTGQRVLDDLRPRLLAPLGVGEATWITSPEGVDAGGWGLSLTTADLARFGELLRCGGVWQGQRLLPAEWLAQATRAQIQTGHSDPDWACGYGYQFWPCRHGAFRADGMYGQFVLVLPQQEAVLGITAGTHRMQDILNAVWDELLPGFQEGALADDAEGVAALQDALSALRLPLPFCGQSPAENERDFFSRTFALPPETRFFADDQVVPDLTPSWTHFTVTWGKPGTLTFFGPAGRQTLHARPDSWEVQLSDLFADQRAVEVAAHAAQRPDGAFQFTLRLLPTLREGRVVVRPGEAAELYPPAPLEQASAPLIAPEIFPDKELHD</sequence>
<reference evidence="3" key="1">
    <citation type="submission" date="2016-10" db="EMBL/GenBank/DDBJ databases">
        <authorList>
            <person name="Varghese N."/>
            <person name="Submissions S."/>
        </authorList>
    </citation>
    <scope>NUCLEOTIDE SEQUENCE [LARGE SCALE GENOMIC DNA]</scope>
    <source>
        <strain evidence="3">CGMCC 1.10218</strain>
    </source>
</reference>
<dbReference type="STRING" id="856736.SAMN04488058_12610"/>
<dbReference type="Pfam" id="PF00144">
    <property type="entry name" value="Beta-lactamase"/>
    <property type="match status" value="1"/>
</dbReference>
<organism evidence="2 3">
    <name type="scientific">Deinococcus reticulitermitis</name>
    <dbReference type="NCBI Taxonomy" id="856736"/>
    <lineage>
        <taxon>Bacteria</taxon>
        <taxon>Thermotogati</taxon>
        <taxon>Deinococcota</taxon>
        <taxon>Deinococci</taxon>
        <taxon>Deinococcales</taxon>
        <taxon>Deinococcaceae</taxon>
        <taxon>Deinococcus</taxon>
    </lineage>
</organism>